<protein>
    <recommendedName>
        <fullName evidence="6">nicotinamidase</fullName>
        <ecNumber evidence="6">3.5.1.19</ecNumber>
    </recommendedName>
    <alternativeName>
        <fullName evidence="7">Nicotinamide deamidase</fullName>
    </alternativeName>
</protein>
<evidence type="ECO:0000256" key="5">
    <source>
        <dbReference type="ARBA" id="ARBA00037900"/>
    </source>
</evidence>
<evidence type="ECO:0000256" key="4">
    <source>
        <dbReference type="ARBA" id="ARBA00022801"/>
    </source>
</evidence>
<sequence length="216" mass="23316">MEAFKIDTADALVVVDPQYDFCPGGALGVPGGDEILPGINHLAERFPLVVLTQDWHPPDHSSFAGNHPGAMVYSTVDMAYGPQILWPDHCVQGTRGAQFHPLVLDGAARRASLIIRKGVHRAVDSYSAFYENDHRTPTGLAGYLRDKGVKRCVFVGLAYDFCAAWSALDAVKLGFQAVIVKGLSRAIALPLPEGGTTEDAAERDFREAGVRVLAMI</sequence>
<dbReference type="InterPro" id="IPR052347">
    <property type="entry name" value="Isochorismatase_Nicotinamidase"/>
</dbReference>
<dbReference type="EMBL" id="QFQD01000004">
    <property type="protein sequence ID" value="PZQ85225.1"/>
    <property type="molecule type" value="Genomic_DNA"/>
</dbReference>
<dbReference type="InterPro" id="IPR000868">
    <property type="entry name" value="Isochorismatase-like_dom"/>
</dbReference>
<dbReference type="Proteomes" id="UP000248887">
    <property type="component" value="Unassembled WGS sequence"/>
</dbReference>
<gene>
    <name evidence="9" type="ORF">DI549_02190</name>
</gene>
<reference evidence="9 10" key="1">
    <citation type="submission" date="2017-08" db="EMBL/GenBank/DDBJ databases">
        <title>Infants hospitalized years apart are colonized by the same room-sourced microbial strains.</title>
        <authorList>
            <person name="Brooks B."/>
            <person name="Olm M.R."/>
            <person name="Firek B.A."/>
            <person name="Baker R."/>
            <person name="Thomas B.C."/>
            <person name="Morowitz M.J."/>
            <person name="Banfield J.F."/>
        </authorList>
    </citation>
    <scope>NUCLEOTIDE SEQUENCE [LARGE SCALE GENOMIC DNA]</scope>
    <source>
        <strain evidence="9">S2_005_001_R2_27</strain>
    </source>
</reference>
<comment type="pathway">
    <text evidence="5">Cofactor biosynthesis; nicotinate biosynthesis; nicotinate from nicotinamide: step 1/1.</text>
</comment>
<dbReference type="InterPro" id="IPR036380">
    <property type="entry name" value="Isochorismatase-like_sf"/>
</dbReference>
<dbReference type="AlphaFoldDB" id="A0A2W5REH7"/>
<accession>A0A2W5REH7</accession>
<dbReference type="GO" id="GO:0019363">
    <property type="term" value="P:pyridine nucleotide biosynthetic process"/>
    <property type="evidence" value="ECO:0007669"/>
    <property type="project" value="UniProtKB-KW"/>
</dbReference>
<comment type="caution">
    <text evidence="9">The sequence shown here is derived from an EMBL/GenBank/DDBJ whole genome shotgun (WGS) entry which is preliminary data.</text>
</comment>
<evidence type="ECO:0000256" key="3">
    <source>
        <dbReference type="ARBA" id="ARBA00022723"/>
    </source>
</evidence>
<evidence type="ECO:0000256" key="7">
    <source>
        <dbReference type="ARBA" id="ARBA00043224"/>
    </source>
</evidence>
<dbReference type="PANTHER" id="PTHR11080">
    <property type="entry name" value="PYRAZINAMIDASE/NICOTINAMIDASE"/>
    <property type="match status" value="1"/>
</dbReference>
<keyword evidence="2" id="KW-0662">Pyridine nucleotide biosynthesis</keyword>
<dbReference type="SUPFAM" id="SSF52499">
    <property type="entry name" value="Isochorismatase-like hydrolases"/>
    <property type="match status" value="1"/>
</dbReference>
<evidence type="ECO:0000256" key="6">
    <source>
        <dbReference type="ARBA" id="ARBA00039017"/>
    </source>
</evidence>
<dbReference type="CDD" id="cd01011">
    <property type="entry name" value="nicotinamidase"/>
    <property type="match status" value="1"/>
</dbReference>
<dbReference type="Pfam" id="PF00857">
    <property type="entry name" value="Isochorismatase"/>
    <property type="match status" value="1"/>
</dbReference>
<feature type="domain" description="Isochorismatase-like" evidence="8">
    <location>
        <begin position="11"/>
        <end position="181"/>
    </location>
</feature>
<evidence type="ECO:0000259" key="8">
    <source>
        <dbReference type="Pfam" id="PF00857"/>
    </source>
</evidence>
<name>A0A2W5REH7_ANCNO</name>
<dbReference type="GO" id="GO:0046872">
    <property type="term" value="F:metal ion binding"/>
    <property type="evidence" value="ECO:0007669"/>
    <property type="project" value="UniProtKB-KW"/>
</dbReference>
<organism evidence="9 10">
    <name type="scientific">Ancylobacter novellus</name>
    <name type="common">Thiobacillus novellus</name>
    <dbReference type="NCBI Taxonomy" id="921"/>
    <lineage>
        <taxon>Bacteria</taxon>
        <taxon>Pseudomonadati</taxon>
        <taxon>Pseudomonadota</taxon>
        <taxon>Alphaproteobacteria</taxon>
        <taxon>Hyphomicrobiales</taxon>
        <taxon>Xanthobacteraceae</taxon>
        <taxon>Ancylobacter</taxon>
    </lineage>
</organism>
<keyword evidence="3" id="KW-0479">Metal-binding</keyword>
<evidence type="ECO:0000313" key="10">
    <source>
        <dbReference type="Proteomes" id="UP000248887"/>
    </source>
</evidence>
<evidence type="ECO:0000256" key="2">
    <source>
        <dbReference type="ARBA" id="ARBA00022642"/>
    </source>
</evidence>
<keyword evidence="4" id="KW-0378">Hydrolase</keyword>
<dbReference type="PANTHER" id="PTHR11080:SF2">
    <property type="entry name" value="LD05707P"/>
    <property type="match status" value="1"/>
</dbReference>
<dbReference type="Gene3D" id="3.40.50.850">
    <property type="entry name" value="Isochorismatase-like"/>
    <property type="match status" value="1"/>
</dbReference>
<evidence type="ECO:0000313" key="9">
    <source>
        <dbReference type="EMBL" id="PZQ85225.1"/>
    </source>
</evidence>
<dbReference type="EC" id="3.5.1.19" evidence="6"/>
<proteinExistence type="inferred from homology"/>
<evidence type="ECO:0000256" key="1">
    <source>
        <dbReference type="ARBA" id="ARBA00006336"/>
    </source>
</evidence>
<dbReference type="GO" id="GO:0008936">
    <property type="term" value="F:nicotinamidase activity"/>
    <property type="evidence" value="ECO:0007669"/>
    <property type="project" value="UniProtKB-EC"/>
</dbReference>
<comment type="similarity">
    <text evidence="1">Belongs to the isochorismatase family.</text>
</comment>